<proteinExistence type="inferred from homology"/>
<evidence type="ECO:0000256" key="3">
    <source>
        <dbReference type="ARBA" id="ARBA00016573"/>
    </source>
</evidence>
<dbReference type="SUPFAM" id="SSF51161">
    <property type="entry name" value="Trimeric LpxA-like enzymes"/>
    <property type="match status" value="1"/>
</dbReference>
<name>A0A1E3KEP3_9TREE</name>
<evidence type="ECO:0000313" key="7">
    <source>
        <dbReference type="EMBL" id="ODO11436.1"/>
    </source>
</evidence>
<dbReference type="GO" id="GO:0070840">
    <property type="term" value="F:dynein complex binding"/>
    <property type="evidence" value="ECO:0007669"/>
    <property type="project" value="TreeGrafter"/>
</dbReference>
<dbReference type="GO" id="GO:0005869">
    <property type="term" value="C:dynactin complex"/>
    <property type="evidence" value="ECO:0007669"/>
    <property type="project" value="InterPro"/>
</dbReference>
<comment type="function">
    <text evidence="6">Part of the dynactin complex that activates the molecular motor dynein for ultra-processive transport along microtubules.</text>
</comment>
<evidence type="ECO:0000313" key="8">
    <source>
        <dbReference type="Proteomes" id="UP000095149"/>
    </source>
</evidence>
<dbReference type="EMBL" id="MEKH01000001">
    <property type="protein sequence ID" value="ODO11436.1"/>
    <property type="molecule type" value="Genomic_DNA"/>
</dbReference>
<keyword evidence="5" id="KW-0206">Cytoskeleton</keyword>
<sequence length="187" mass="20185">MSRAPSSITAHSTSIVCLDTDLRGTITIGAGVIVHPKATIFAAAGPIVIGDNCVIEEDSIIINRHKEIMRIGEQNHFMVGCRVEAPSIGDYNTFQPRCTVSSQVAISDHCILSAGTIALLAPGSDTTREVLPPYTVIYGADSSRRIWDGSGEASELALRARHSEYLREILPKYVISGRDIRFASDVC</sequence>
<evidence type="ECO:0000256" key="1">
    <source>
        <dbReference type="ARBA" id="ARBA00004245"/>
    </source>
</evidence>
<dbReference type="PANTHER" id="PTHR13072">
    <property type="entry name" value="DYNACTIN 6"/>
    <property type="match status" value="1"/>
</dbReference>
<comment type="similarity">
    <text evidence="2">Belongs to the dynactin subunits 5/6 family. Dynactin subunit 6 subfamily.</text>
</comment>
<evidence type="ECO:0000256" key="5">
    <source>
        <dbReference type="ARBA" id="ARBA00023212"/>
    </source>
</evidence>
<evidence type="ECO:0000256" key="4">
    <source>
        <dbReference type="ARBA" id="ARBA00022490"/>
    </source>
</evidence>
<dbReference type="InterPro" id="IPR027777">
    <property type="entry name" value="DCTN6"/>
</dbReference>
<dbReference type="OrthoDB" id="2355at2759"/>
<dbReference type="InterPro" id="IPR011004">
    <property type="entry name" value="Trimer_LpxA-like_sf"/>
</dbReference>
<dbReference type="Proteomes" id="UP000095149">
    <property type="component" value="Unassembled WGS sequence"/>
</dbReference>
<dbReference type="Gene3D" id="2.160.10.10">
    <property type="entry name" value="Hexapeptide repeat proteins"/>
    <property type="match status" value="1"/>
</dbReference>
<organism evidence="7 8">
    <name type="scientific">Cryptococcus amylolentus CBS 6273</name>
    <dbReference type="NCBI Taxonomy" id="1296118"/>
    <lineage>
        <taxon>Eukaryota</taxon>
        <taxon>Fungi</taxon>
        <taxon>Dikarya</taxon>
        <taxon>Basidiomycota</taxon>
        <taxon>Agaricomycotina</taxon>
        <taxon>Tremellomycetes</taxon>
        <taxon>Tremellales</taxon>
        <taxon>Cryptococcaceae</taxon>
        <taxon>Cryptococcus</taxon>
    </lineage>
</organism>
<dbReference type="CDD" id="cd04646">
    <property type="entry name" value="LbH_Dynactin_6"/>
    <property type="match status" value="1"/>
</dbReference>
<dbReference type="AlphaFoldDB" id="A0A1E3KEP3"/>
<gene>
    <name evidence="7" type="ORF">I350_00216</name>
</gene>
<evidence type="ECO:0000256" key="2">
    <source>
        <dbReference type="ARBA" id="ARBA00007719"/>
    </source>
</evidence>
<comment type="caution">
    <text evidence="7">The sequence shown here is derived from an EMBL/GenBank/DDBJ whole genome shotgun (WGS) entry which is preliminary data.</text>
</comment>
<protein>
    <recommendedName>
        <fullName evidence="3">Dynactin subunit 6</fullName>
    </recommendedName>
</protein>
<reference evidence="7 8" key="1">
    <citation type="submission" date="2016-06" db="EMBL/GenBank/DDBJ databases">
        <title>Evolution of pathogenesis and genome organization in the Tremellales.</title>
        <authorList>
            <person name="Cuomo C."/>
            <person name="Litvintseva A."/>
            <person name="Heitman J."/>
            <person name="Chen Y."/>
            <person name="Sun S."/>
            <person name="Springer D."/>
            <person name="Dromer F."/>
            <person name="Young S."/>
            <person name="Zeng Q."/>
            <person name="Chapman S."/>
            <person name="Gujja S."/>
            <person name="Saif S."/>
            <person name="Birren B."/>
        </authorList>
    </citation>
    <scope>NUCLEOTIDE SEQUENCE [LARGE SCALE GENOMIC DNA]</scope>
    <source>
        <strain evidence="7 8">CBS 6273</strain>
    </source>
</reference>
<comment type="subcellular location">
    <subcellularLocation>
        <location evidence="1">Cytoplasm</location>
        <location evidence="1">Cytoskeleton</location>
    </subcellularLocation>
</comment>
<keyword evidence="4" id="KW-0963">Cytoplasm</keyword>
<evidence type="ECO:0000256" key="6">
    <source>
        <dbReference type="ARBA" id="ARBA00034687"/>
    </source>
</evidence>
<dbReference type="PANTHER" id="PTHR13072:SF0">
    <property type="entry name" value="DYNACTIN SUBUNIT 6"/>
    <property type="match status" value="1"/>
</dbReference>
<dbReference type="GO" id="GO:0007052">
    <property type="term" value="P:mitotic spindle organization"/>
    <property type="evidence" value="ECO:0007669"/>
    <property type="project" value="TreeGrafter"/>
</dbReference>
<accession>A0A1E3KEP3</accession>